<dbReference type="AlphaFoldDB" id="A0A3D8SKE8"/>
<feature type="compositionally biased region" description="Polar residues" evidence="7">
    <location>
        <begin position="63"/>
        <end position="84"/>
    </location>
</feature>
<feature type="compositionally biased region" description="Low complexity" evidence="7">
    <location>
        <begin position="457"/>
        <end position="469"/>
    </location>
</feature>
<keyword evidence="11" id="KW-1185">Reference proteome</keyword>
<dbReference type="InterPro" id="IPR012943">
    <property type="entry name" value="Cnn_1N"/>
</dbReference>
<evidence type="ECO:0000259" key="8">
    <source>
        <dbReference type="Pfam" id="PF07989"/>
    </source>
</evidence>
<evidence type="ECO:0000256" key="5">
    <source>
        <dbReference type="ARBA" id="ARBA00023212"/>
    </source>
</evidence>
<dbReference type="EMBL" id="PVWQ01000003">
    <property type="protein sequence ID" value="RDW86783.1"/>
    <property type="molecule type" value="Genomic_DNA"/>
</dbReference>
<dbReference type="RefSeq" id="XP_026606307.1">
    <property type="nucleotide sequence ID" value="XM_026745441.1"/>
</dbReference>
<reference evidence="10 11" key="1">
    <citation type="journal article" date="2018" name="IMA Fungus">
        <title>IMA Genome-F 9: Draft genome sequence of Annulohypoxylon stygium, Aspergillus mulundensis, Berkeleyomyces basicola (syn. Thielaviopsis basicola), Ceratocystis smalleyi, two Cercospora beticola strains, Coleophoma cylindrospora, Fusarium fracticaudum, Phialophora cf. hyalina, and Morchella septimelata.</title>
        <authorList>
            <person name="Wingfield B.D."/>
            <person name="Bills G.F."/>
            <person name="Dong Y."/>
            <person name="Huang W."/>
            <person name="Nel W.J."/>
            <person name="Swalarsk-Parry B.S."/>
            <person name="Vaghefi N."/>
            <person name="Wilken P.M."/>
            <person name="An Z."/>
            <person name="de Beer Z.W."/>
            <person name="De Vos L."/>
            <person name="Chen L."/>
            <person name="Duong T.A."/>
            <person name="Gao Y."/>
            <person name="Hammerbacher A."/>
            <person name="Kikkert J.R."/>
            <person name="Li Y."/>
            <person name="Li H."/>
            <person name="Li K."/>
            <person name="Li Q."/>
            <person name="Liu X."/>
            <person name="Ma X."/>
            <person name="Naidoo K."/>
            <person name="Pethybridge S.J."/>
            <person name="Sun J."/>
            <person name="Steenkamp E.T."/>
            <person name="van der Nest M.A."/>
            <person name="van Wyk S."/>
            <person name="Wingfield M.J."/>
            <person name="Xiong C."/>
            <person name="Yue Q."/>
            <person name="Zhang X."/>
        </authorList>
    </citation>
    <scope>NUCLEOTIDE SEQUENCE [LARGE SCALE GENOMIC DNA]</scope>
    <source>
        <strain evidence="10 11">DSM 5745</strain>
    </source>
</reference>
<feature type="region of interest" description="Disordered" evidence="7">
    <location>
        <begin position="57"/>
        <end position="84"/>
    </location>
</feature>
<evidence type="ECO:0000256" key="1">
    <source>
        <dbReference type="ARBA" id="ARBA00004267"/>
    </source>
</evidence>
<comment type="caution">
    <text evidence="10">The sequence shown here is derived from an EMBL/GenBank/DDBJ whole genome shotgun (WGS) entry which is preliminary data.</text>
</comment>
<dbReference type="GO" id="GO:0005200">
    <property type="term" value="F:structural constituent of cytoskeleton"/>
    <property type="evidence" value="ECO:0007669"/>
    <property type="project" value="TreeGrafter"/>
</dbReference>
<feature type="coiled-coil region" evidence="6">
    <location>
        <begin position="1050"/>
        <end position="1088"/>
    </location>
</feature>
<evidence type="ECO:0000259" key="9">
    <source>
        <dbReference type="Pfam" id="PF10495"/>
    </source>
</evidence>
<dbReference type="GO" id="GO:0005815">
    <property type="term" value="C:microtubule organizing center"/>
    <property type="evidence" value="ECO:0007669"/>
    <property type="project" value="UniProtKB-SubCell"/>
</dbReference>
<feature type="domain" description="Pericentrin/AKAP-450 centrosomal targeting" evidence="9">
    <location>
        <begin position="1112"/>
        <end position="1188"/>
    </location>
</feature>
<evidence type="ECO:0000256" key="2">
    <source>
        <dbReference type="ARBA" id="ARBA00022490"/>
    </source>
</evidence>
<evidence type="ECO:0008006" key="12">
    <source>
        <dbReference type="Google" id="ProtNLM"/>
    </source>
</evidence>
<dbReference type="Proteomes" id="UP000256690">
    <property type="component" value="Unassembled WGS sequence"/>
</dbReference>
<accession>A0A3D8SKE8</accession>
<dbReference type="GeneID" id="38113795"/>
<gene>
    <name evidence="10" type="ORF">DSM5745_03425</name>
</gene>
<dbReference type="STRING" id="1810919.A0A3D8SKE8"/>
<evidence type="ECO:0000256" key="7">
    <source>
        <dbReference type="SAM" id="MobiDB-lite"/>
    </source>
</evidence>
<feature type="compositionally biased region" description="Basic and acidic residues" evidence="7">
    <location>
        <begin position="386"/>
        <end position="421"/>
    </location>
</feature>
<feature type="region of interest" description="Disordered" evidence="7">
    <location>
        <begin position="113"/>
        <end position="137"/>
    </location>
</feature>
<feature type="region of interest" description="Disordered" evidence="7">
    <location>
        <begin position="339"/>
        <end position="477"/>
    </location>
</feature>
<feature type="compositionally biased region" description="Basic and acidic residues" evidence="7">
    <location>
        <begin position="353"/>
        <end position="378"/>
    </location>
</feature>
<evidence type="ECO:0000256" key="4">
    <source>
        <dbReference type="ARBA" id="ARBA00023054"/>
    </source>
</evidence>
<dbReference type="InterPro" id="IPR019528">
    <property type="entry name" value="PACT_domain"/>
</dbReference>
<keyword evidence="3" id="KW-0597">Phosphoprotein</keyword>
<dbReference type="Pfam" id="PF07989">
    <property type="entry name" value="Cnn_1N"/>
    <property type="match status" value="1"/>
</dbReference>
<feature type="region of interest" description="Disordered" evidence="7">
    <location>
        <begin position="157"/>
        <end position="182"/>
    </location>
</feature>
<evidence type="ECO:0000313" key="10">
    <source>
        <dbReference type="EMBL" id="RDW86783.1"/>
    </source>
</evidence>
<name>A0A3D8SKE8_9EURO</name>
<evidence type="ECO:0000256" key="6">
    <source>
        <dbReference type="SAM" id="Coils"/>
    </source>
</evidence>
<keyword evidence="5" id="KW-0206">Cytoskeleton</keyword>
<evidence type="ECO:0000256" key="3">
    <source>
        <dbReference type="ARBA" id="ARBA00022553"/>
    </source>
</evidence>
<sequence>MAYPYIDTPRTEVDGNATYLTHGYRSVGRHNLSALDSVENSFQTPSKDEDVLKVLGDGRRRSSAGSKLNTPRATAGTKSTRSALNSRQLPTMGAKGEFTPMLKSAMKNNYLRNASTTRGPKTPSYARGGYRSNGNTPGLTVMEMTGIDEEDATVDDPTPVPQVASSSVAGTPLPGLASRDNGVLGDGSNMTLKEQEKIIDKLDKDNFGLKLKIHFLQEQLEKAGPSYNQAALHENTELKVSKLTMQRDISRYKKSLQQAERDLEAYRQQFQEYKEKMRRKNTDETIQREMESMREELEIRDQRVKELQEQLREAKDSQSDQIDKLRDDIEDLEASLREKDRTIEEREEEIEELKDKDNQEKDALSELESELRRAKEQLEELQDSLDQARSDAIEARTSEQQALEEKERAEENLQELHDEMSNKSISTKGLTRQLEEEVKELRHKNSALKEELDSKAQQISSIEEQSQMSRRTTDDEKERLLEELQQIRRERELVLRERDDLNAQLHEAQDEIQRKTDEKALLQTRHHALTDESGDLQNELAKAQSRIRELQETFDVEKQNAAEDAQNVRSQYLEDIERLQEEIESLQHEIEDKEGQFALEQDRWESLRRNLQVQKDRAEDQAAGFKRTIEKLEQVEHTLTGKEYKLQEVIDSEKTRHFNAEAVLSRQVKELNDDLSAKRDAIDELRHELLSAKEELRLTRRAEATLKEKVQSLEDEVVVLQSSLEEEQEYAKTRTRKEPAEQDGQVQKLLADKQKLRDQLANAHVELHDLKTVKTEIEAERDELQAQLDQVQNQVGDTTKFDKEKTELRKSSLRMETELKRLKEDRMALLETKESLENQLNSEIERAALEENRLSAEIDQLQSKLQSTSGGRDRELALTKNKLQRFEKRIRELEDLLEQQPPADNEQSATAADLSMLRHNLDEVRKREKALIQREADQKASIRAYKSKVVELERELHDATIRKFEAQSPSSSPANKLHQDVRTLRKQLSDAHRVLRELKQKNHDLERAAMREEDQRDLHELLKQSTLEAEALALQVSEKEALLSDTEYRLHRIREERASYARKANAALKELDSLQDRYRQAMEKANVKGENKTKHEKEMLGLGKEIIWLRARLKREEKFRRDLAWSKGLMELGERVRVACNEADLRMISDMGVKARDRSNVRSPKAKLKTAVSMVKAVVRMQKLGREWKRMTKLGEGLKRAKNEVMRRRERESLKA</sequence>
<organism evidence="10 11">
    <name type="scientific">Aspergillus mulundensis</name>
    <dbReference type="NCBI Taxonomy" id="1810919"/>
    <lineage>
        <taxon>Eukaryota</taxon>
        <taxon>Fungi</taxon>
        <taxon>Dikarya</taxon>
        <taxon>Ascomycota</taxon>
        <taxon>Pezizomycotina</taxon>
        <taxon>Eurotiomycetes</taxon>
        <taxon>Eurotiomycetidae</taxon>
        <taxon>Eurotiales</taxon>
        <taxon>Aspergillaceae</taxon>
        <taxon>Aspergillus</taxon>
        <taxon>Aspergillus subgen. Nidulantes</taxon>
    </lineage>
</organism>
<comment type="subcellular location">
    <subcellularLocation>
        <location evidence="1">Cytoplasm</location>
        <location evidence="1">Cytoskeleton</location>
        <location evidence="1">Microtubule organizing center</location>
    </subcellularLocation>
</comment>
<feature type="coiled-coil region" evidence="6">
    <location>
        <begin position="668"/>
        <end position="1015"/>
    </location>
</feature>
<dbReference type="GO" id="GO:0005737">
    <property type="term" value="C:cytoplasm"/>
    <property type="evidence" value="ECO:0007669"/>
    <property type="project" value="UniProtKB-ARBA"/>
</dbReference>
<protein>
    <recommendedName>
        <fullName evidence="12">Spindle-pole body protein</fullName>
    </recommendedName>
</protein>
<feature type="domain" description="Centrosomin N-terminal motif 1" evidence="8">
    <location>
        <begin position="191"/>
        <end position="264"/>
    </location>
</feature>
<keyword evidence="4 6" id="KW-0175">Coiled coil</keyword>
<keyword evidence="2" id="KW-0963">Cytoplasm</keyword>
<evidence type="ECO:0000313" key="11">
    <source>
        <dbReference type="Proteomes" id="UP000256690"/>
    </source>
</evidence>
<dbReference type="PANTHER" id="PTHR47357">
    <property type="entry name" value="COP1-INTERACTIVE PROTEIN 1"/>
    <property type="match status" value="1"/>
</dbReference>
<dbReference type="OrthoDB" id="10255000at2759"/>
<proteinExistence type="predicted"/>
<dbReference type="Pfam" id="PF10495">
    <property type="entry name" value="PACT_coil_coil"/>
    <property type="match status" value="1"/>
</dbReference>
<dbReference type="Gene3D" id="1.20.1170.10">
    <property type="match status" value="1"/>
</dbReference>
<dbReference type="PANTHER" id="PTHR47357:SF1">
    <property type="entry name" value="SPINDLE POLE BODY COMPONENT 110"/>
    <property type="match status" value="1"/>
</dbReference>